<keyword evidence="4" id="KW-1185">Reference proteome</keyword>
<dbReference type="EMBL" id="CP007128">
    <property type="protein sequence ID" value="AHG88117.1"/>
    <property type="molecule type" value="Genomic_DNA"/>
</dbReference>
<dbReference type="KEGG" id="gba:J421_0580"/>
<dbReference type="SUPFAM" id="SSF53474">
    <property type="entry name" value="alpha/beta-Hydrolases"/>
    <property type="match status" value="1"/>
</dbReference>
<dbReference type="InParanoid" id="W0RCE5"/>
<dbReference type="HOGENOM" id="CLU_020336_50_5_0"/>
<name>W0RCE5_9BACT</name>
<dbReference type="Gene3D" id="3.40.50.1820">
    <property type="entry name" value="alpha/beta hydrolase"/>
    <property type="match status" value="1"/>
</dbReference>
<organism evidence="3 4">
    <name type="scientific">Gemmatirosa kalamazoonensis</name>
    <dbReference type="NCBI Taxonomy" id="861299"/>
    <lineage>
        <taxon>Bacteria</taxon>
        <taxon>Pseudomonadati</taxon>
        <taxon>Gemmatimonadota</taxon>
        <taxon>Gemmatimonadia</taxon>
        <taxon>Gemmatimonadales</taxon>
        <taxon>Gemmatimonadaceae</taxon>
        <taxon>Gemmatirosa</taxon>
    </lineage>
</organism>
<dbReference type="InterPro" id="IPR029058">
    <property type="entry name" value="AB_hydrolase_fold"/>
</dbReference>
<accession>W0RCE5</accession>
<dbReference type="GO" id="GO:0016787">
    <property type="term" value="F:hydrolase activity"/>
    <property type="evidence" value="ECO:0007669"/>
    <property type="project" value="UniProtKB-KW"/>
</dbReference>
<dbReference type="GO" id="GO:0016020">
    <property type="term" value="C:membrane"/>
    <property type="evidence" value="ECO:0007669"/>
    <property type="project" value="TreeGrafter"/>
</dbReference>
<evidence type="ECO:0000256" key="1">
    <source>
        <dbReference type="ARBA" id="ARBA00022801"/>
    </source>
</evidence>
<dbReference type="eggNOG" id="COG2267">
    <property type="taxonomic scope" value="Bacteria"/>
</dbReference>
<proteinExistence type="predicted"/>
<feature type="domain" description="AB hydrolase-1" evidence="2">
    <location>
        <begin position="49"/>
        <end position="263"/>
    </location>
</feature>
<protein>
    <submittedName>
        <fullName evidence="3">Alpha/beta hydrolase fold protein</fullName>
    </submittedName>
</protein>
<sequence>MRPALRGALLGATLWAARLPAQSDTTGGLYTAADGARIHYTAAGAGPAVVLLHGFLNDGTSWRRTPAYARLVDAGFRVVVVDLRGNGASDKPTAPEAWANDAETRDVVGVAQALGLGEYCVAGYSRGSIVAARLLELDPHVRCAVLGGMGADFTNPAWPRRVAAHRALAGLPLDSAALAPVAGMVRAADQRGLDRRVLAMQQQAQPSSSRAALGRVRVPVLVISGDADQEDGSPEELARLFPRATLVTVPGDHGATMRSTAFADSVTAFLERARHRR</sequence>
<dbReference type="STRING" id="861299.J421_0580"/>
<dbReference type="InterPro" id="IPR050266">
    <property type="entry name" value="AB_hydrolase_sf"/>
</dbReference>
<evidence type="ECO:0000259" key="2">
    <source>
        <dbReference type="Pfam" id="PF12697"/>
    </source>
</evidence>
<evidence type="ECO:0000313" key="3">
    <source>
        <dbReference type="EMBL" id="AHG88117.1"/>
    </source>
</evidence>
<dbReference type="Pfam" id="PF12697">
    <property type="entry name" value="Abhydrolase_6"/>
    <property type="match status" value="1"/>
</dbReference>
<evidence type="ECO:0000313" key="4">
    <source>
        <dbReference type="Proteomes" id="UP000019151"/>
    </source>
</evidence>
<keyword evidence="1 3" id="KW-0378">Hydrolase</keyword>
<reference evidence="3 4" key="1">
    <citation type="journal article" date="2014" name="Genome Announc.">
        <title>Genome Sequence and Methylome of Soil Bacterium Gemmatirosa kalamazoonensis KBS708T, a Member of the Rarely Cultivated Gemmatimonadetes Phylum.</title>
        <authorList>
            <person name="Debruyn J.M."/>
            <person name="Radosevich M."/>
            <person name="Wommack K.E."/>
            <person name="Polson S.W."/>
            <person name="Hauser L.J."/>
            <person name="Fawaz M.N."/>
            <person name="Korlach J."/>
            <person name="Tsai Y.C."/>
        </authorList>
    </citation>
    <scope>NUCLEOTIDE SEQUENCE [LARGE SCALE GENOMIC DNA]</scope>
    <source>
        <strain evidence="3 4">KBS708</strain>
    </source>
</reference>
<dbReference type="Proteomes" id="UP000019151">
    <property type="component" value="Chromosome"/>
</dbReference>
<dbReference type="OrthoDB" id="9799612at2"/>
<dbReference type="InterPro" id="IPR000073">
    <property type="entry name" value="AB_hydrolase_1"/>
</dbReference>
<dbReference type="PANTHER" id="PTHR43798">
    <property type="entry name" value="MONOACYLGLYCEROL LIPASE"/>
    <property type="match status" value="1"/>
</dbReference>
<dbReference type="PANTHER" id="PTHR43798:SF31">
    <property type="entry name" value="AB HYDROLASE SUPERFAMILY PROTEIN YCLE"/>
    <property type="match status" value="1"/>
</dbReference>
<dbReference type="AlphaFoldDB" id="W0RCE5"/>
<dbReference type="RefSeq" id="WP_025409660.1">
    <property type="nucleotide sequence ID" value="NZ_CP007128.1"/>
</dbReference>
<gene>
    <name evidence="3" type="ORF">J421_0580</name>
</gene>